<dbReference type="Proteomes" id="UP000516314">
    <property type="component" value="Chromosome 5"/>
</dbReference>
<feature type="transmembrane region" description="Helical" evidence="3">
    <location>
        <begin position="6"/>
        <end position="26"/>
    </location>
</feature>
<evidence type="ECO:0000313" key="5">
    <source>
        <dbReference type="Proteomes" id="UP000516314"/>
    </source>
</evidence>
<keyword evidence="3" id="KW-1133">Transmembrane helix</keyword>
<keyword evidence="1" id="KW-0547">Nucleotide-binding</keyword>
<dbReference type="AlphaFoldDB" id="A0A7G2FM86"/>
<dbReference type="PANTHER" id="PTHR46008:SF62">
    <property type="entry name" value="PROTEIN KINASE DOMAIN-CONTAINING PROTEIN"/>
    <property type="match status" value="1"/>
</dbReference>
<name>A0A7G2FM86_ARATH</name>
<sequence>MAETPQPYLIFVFFVFTLTVATQTTGSVKCKTSLLRYPFGFSDGYPIRFNCSEITGEAVIGEFAVQEVTNSNIYVEIPPVCKRNIRKIEQLFRENLAPSKLQNIILVQGCKKQNKSSNCLIRNKFVENRLNLSKCKSPVSCLDGATTTTADVMSLGDVVNGSGCKYWFSSISQSQVSVNLGRLKLDWWLKGSCSNTTCSENADCAKVKLDDGGLGHRCTCREGFSGKAFTVPGGCHRLVYKRKGLHKLVVLGTAGILVGVLVIVVLIATYFFRNKQSASSERASIANRLLCELAGNSIIDFTRPYSEVNLASLAVDRIGRGRVVDIIDPCLNKEINPKMFASIHNLAELAFRCLSFHRNMRPTMVEITEDLHRIKLMHYGTESGKFKNRSEIDMKRQQSFPRE</sequence>
<feature type="transmembrane region" description="Helical" evidence="3">
    <location>
        <begin position="248"/>
        <end position="272"/>
    </location>
</feature>
<dbReference type="PANTHER" id="PTHR46008">
    <property type="entry name" value="LEAF RUST 10 DISEASE-RESISTANCE LOCUS RECEPTOR-LIKE PROTEIN KINASE-LIKE 1.4"/>
    <property type="match status" value="1"/>
</dbReference>
<dbReference type="GO" id="GO:0005524">
    <property type="term" value="F:ATP binding"/>
    <property type="evidence" value="ECO:0007669"/>
    <property type="project" value="UniProtKB-KW"/>
</dbReference>
<dbReference type="EMBL" id="LR881470">
    <property type="protein sequence ID" value="CAD5336050.1"/>
    <property type="molecule type" value="Genomic_DNA"/>
</dbReference>
<proteinExistence type="predicted"/>
<dbReference type="Gene3D" id="1.10.510.10">
    <property type="entry name" value="Transferase(Phosphotransferase) domain 1"/>
    <property type="match status" value="1"/>
</dbReference>
<evidence type="ECO:0000256" key="1">
    <source>
        <dbReference type="ARBA" id="ARBA00022741"/>
    </source>
</evidence>
<keyword evidence="3" id="KW-0812">Transmembrane</keyword>
<keyword evidence="3" id="KW-0472">Membrane</keyword>
<reference evidence="4 5" key="1">
    <citation type="submission" date="2020-09" db="EMBL/GenBank/DDBJ databases">
        <authorList>
            <person name="Ashkenazy H."/>
        </authorList>
    </citation>
    <scope>NUCLEOTIDE SEQUENCE [LARGE SCALE GENOMIC DNA]</scope>
    <source>
        <strain evidence="5">cv. Cdm-0</strain>
    </source>
</reference>
<gene>
    <name evidence="4" type="ORF">AT9943_LOCUS23265</name>
</gene>
<evidence type="ECO:0000313" key="4">
    <source>
        <dbReference type="EMBL" id="CAD5336050.1"/>
    </source>
</evidence>
<protein>
    <submittedName>
        <fullName evidence="4">(thale cress) hypothetical protein</fullName>
    </submittedName>
</protein>
<accession>A0A7G2FM86</accession>
<evidence type="ECO:0000256" key="2">
    <source>
        <dbReference type="ARBA" id="ARBA00022840"/>
    </source>
</evidence>
<organism evidence="4 5">
    <name type="scientific">Arabidopsis thaliana</name>
    <name type="common">Mouse-ear cress</name>
    <dbReference type="NCBI Taxonomy" id="3702"/>
    <lineage>
        <taxon>Eukaryota</taxon>
        <taxon>Viridiplantae</taxon>
        <taxon>Streptophyta</taxon>
        <taxon>Embryophyta</taxon>
        <taxon>Tracheophyta</taxon>
        <taxon>Spermatophyta</taxon>
        <taxon>Magnoliopsida</taxon>
        <taxon>eudicotyledons</taxon>
        <taxon>Gunneridae</taxon>
        <taxon>Pentapetalae</taxon>
        <taxon>rosids</taxon>
        <taxon>malvids</taxon>
        <taxon>Brassicales</taxon>
        <taxon>Brassicaceae</taxon>
        <taxon>Camelineae</taxon>
        <taxon>Arabidopsis</taxon>
    </lineage>
</organism>
<evidence type="ECO:0000256" key="3">
    <source>
        <dbReference type="SAM" id="Phobius"/>
    </source>
</evidence>
<keyword evidence="2" id="KW-0067">ATP-binding</keyword>